<evidence type="ECO:0000256" key="3">
    <source>
        <dbReference type="ARBA" id="ARBA00007051"/>
    </source>
</evidence>
<dbReference type="Gene3D" id="1.25.40.10">
    <property type="entry name" value="Tetratricopeptide repeat domain"/>
    <property type="match status" value="1"/>
</dbReference>
<comment type="similarity">
    <text evidence="3">Belongs to the TRAPPC11 family.</text>
</comment>
<comment type="function">
    <text evidence="1">Involved in endoplasmic reticulum to Golgi apparatus trafficking at a very early stage.</text>
</comment>
<comment type="subcellular location">
    <subcellularLocation>
        <location evidence="2">Golgi apparatus</location>
        <location evidence="2">cis-Golgi network</location>
    </subcellularLocation>
</comment>
<accession>A0A176VC64</accession>
<dbReference type="Pfam" id="PF11817">
    <property type="entry name" value="Foie-gras_1"/>
    <property type="match status" value="1"/>
</dbReference>
<sequence>MDQYPEELRTPPMPLVALVGMPELHSAISMSLHTEQLPLNTLAIPDIAKISIIGGKERKAVDARMPPPVGILKADWLAKHRTRSPAVLAVLLSCDQVYGDPAQWLQVCSNIDIIKGVIRGRNIKLVIAVVQPSLNGEMNEDRLTALRKRAEIDPKNCLIFITHDPGELKRSLLRLGSIMGELASMYYRDEGRRVKLRIEKKTYSSVELSVRYNFKVAVYAEFRRDWVTALKFYETSYSLLQEVITAHMELQPVQRIVELKAVAEQLHFKISTLLLHSGKESEAVKWFRQHIAWYKRLVGPPEGAFLHWAWVCKQFQVFAELLDNSLATASPVAATPPSPGPPVTERELQPGYYLQVAASYMVLRRRCFESALATFEAFEEEGAVDVLAGPRDEIGPPLYVGQASRLLKRGSTVDVQSPTATEFMRHLIYVEKSFTHSHAAIDLLTRAHEQFKKVQAVRMIYQLGSEMGREYYNAREYEKAKRLFDSVAGMYRKEAWVSILGATLGYLRECARQLGQLQEYVEYALELASLPIPIPTFGPDVQHAVVSGPEVGPAGPLGQSQREHVHKEVIYLLQGTSSVLPAREGEIGMSVTVDQPIALEVDLVSPLRIFLSAYVAFHDQVVKPGVKTSLTLSLLTHLPLNLILLELEVHFSQPECSFILRHSTDALPDFLRAGDKGAPSEGLPAAVDYDLELEPSKWKRITVDVIPNHSGKLECLAVVARVGPYATLRCQVEGPATRDGILLWMHEPGLDTSPVKDSNLAYFGQKILQVEEAEPLVEVEMVASCPAVVGEAFPVLLVVTSKGHPVRGGELDVYLGSPNTPLAATPRSTSPLASSPSGGAASAELLRAGAEGDEEAYVKFIGPLQVPSLEPNDVWETTVYLRWCEPKAVNLMVLFGYQTKENLITDAAGSPSPRFRVQKSMFVNCEEALDVSYQYVAPFRRDALLPGCLLSDQPLSGSSVIALPLDEASILVVTVKNSSSLSLNLQSINVVEKDVEACSVRKSGTCRDSSGVLLSPEEVFTQLFYVRPLIASSALEVGTIEIAWHREHSSHLPSNVPDISQSLVNPFSRLISLAPVLVELPPLIVTFECPPHALLGVPFMCSMNIQNITTNLQEVSFSVFDTQSFIFAGAHSDTLSILPNATHALSYKLVPIAAGMQQLPQVRFTSTRYNAGFQPSSLSTQLFVYPAAPSVDPQKTVSGKPGIAVAS</sequence>
<proteinExistence type="inferred from homology"/>
<protein>
    <recommendedName>
        <fullName evidence="4">Trafficking protein particle complex subunit 11</fullName>
    </recommendedName>
</protein>
<comment type="caution">
    <text evidence="10">The sequence shown here is derived from an EMBL/GenBank/DDBJ whole genome shotgun (WGS) entry which is preliminary data.</text>
</comment>
<dbReference type="GO" id="GO:0005794">
    <property type="term" value="C:Golgi apparatus"/>
    <property type="evidence" value="ECO:0007669"/>
    <property type="project" value="UniProtKB-SubCell"/>
</dbReference>
<evidence type="ECO:0000256" key="6">
    <source>
        <dbReference type="ARBA" id="ARBA00022892"/>
    </source>
</evidence>
<organism evidence="10 11">
    <name type="scientific">Marchantia polymorpha subsp. ruderalis</name>
    <dbReference type="NCBI Taxonomy" id="1480154"/>
    <lineage>
        <taxon>Eukaryota</taxon>
        <taxon>Viridiplantae</taxon>
        <taxon>Streptophyta</taxon>
        <taxon>Embryophyta</taxon>
        <taxon>Marchantiophyta</taxon>
        <taxon>Marchantiopsida</taxon>
        <taxon>Marchantiidae</taxon>
        <taxon>Marchantiales</taxon>
        <taxon>Marchantiaceae</taxon>
        <taxon>Marchantia</taxon>
    </lineage>
</organism>
<evidence type="ECO:0000313" key="10">
    <source>
        <dbReference type="EMBL" id="OAE18499.1"/>
    </source>
</evidence>
<dbReference type="Proteomes" id="UP000077202">
    <property type="component" value="Unassembled WGS sequence"/>
</dbReference>
<dbReference type="AlphaFoldDB" id="A0A176VC64"/>
<evidence type="ECO:0000313" key="11">
    <source>
        <dbReference type="Proteomes" id="UP000077202"/>
    </source>
</evidence>
<feature type="domain" description="Trafficking protein particle complex subunit 11 C-terminal" evidence="9">
    <location>
        <begin position="1117"/>
        <end position="1163"/>
    </location>
</feature>
<gene>
    <name evidence="10" type="ORF">AXG93_163s1320</name>
</gene>
<dbReference type="EMBL" id="LVLJ01004053">
    <property type="protein sequence ID" value="OAE18499.1"/>
    <property type="molecule type" value="Genomic_DNA"/>
</dbReference>
<evidence type="ECO:0000256" key="4">
    <source>
        <dbReference type="ARBA" id="ARBA00021520"/>
    </source>
</evidence>
<evidence type="ECO:0000256" key="2">
    <source>
        <dbReference type="ARBA" id="ARBA00004222"/>
    </source>
</evidence>
<evidence type="ECO:0000256" key="5">
    <source>
        <dbReference type="ARBA" id="ARBA00022448"/>
    </source>
</evidence>
<dbReference type="Pfam" id="PF12742">
    <property type="entry name" value="Gryzun-like"/>
    <property type="match status" value="1"/>
</dbReference>
<evidence type="ECO:0000259" key="8">
    <source>
        <dbReference type="Pfam" id="PF11817"/>
    </source>
</evidence>
<dbReference type="InterPro" id="IPR021773">
    <property type="entry name" value="TPC11"/>
</dbReference>
<dbReference type="InterPro" id="IPR011990">
    <property type="entry name" value="TPR-like_helical_dom_sf"/>
</dbReference>
<evidence type="ECO:0000256" key="1">
    <source>
        <dbReference type="ARBA" id="ARBA00001995"/>
    </source>
</evidence>
<keyword evidence="5" id="KW-0813">Transport</keyword>
<name>A0A176VC64_MARPO</name>
<dbReference type="PANTHER" id="PTHR14374">
    <property type="entry name" value="FOIE GRAS"/>
    <property type="match status" value="1"/>
</dbReference>
<dbReference type="PANTHER" id="PTHR14374:SF0">
    <property type="entry name" value="TRAFFICKING PROTEIN PARTICLE COMPLEX SUBUNIT 11"/>
    <property type="match status" value="1"/>
</dbReference>
<dbReference type="InterPro" id="IPR025876">
    <property type="entry name" value="TRAPPC11_C"/>
</dbReference>
<evidence type="ECO:0000256" key="7">
    <source>
        <dbReference type="ARBA" id="ARBA00023034"/>
    </source>
</evidence>
<evidence type="ECO:0000259" key="9">
    <source>
        <dbReference type="Pfam" id="PF12742"/>
    </source>
</evidence>
<dbReference type="GO" id="GO:0016192">
    <property type="term" value="P:vesicle-mediated transport"/>
    <property type="evidence" value="ECO:0007669"/>
    <property type="project" value="UniProtKB-KW"/>
</dbReference>
<feature type="domain" description="Trafficking protein particle complex subunit 11" evidence="8">
    <location>
        <begin position="255"/>
        <end position="529"/>
    </location>
</feature>
<keyword evidence="11" id="KW-1185">Reference proteome</keyword>
<keyword evidence="7" id="KW-0333">Golgi apparatus</keyword>
<keyword evidence="6" id="KW-0931">ER-Golgi transport</keyword>
<reference evidence="10" key="1">
    <citation type="submission" date="2016-03" db="EMBL/GenBank/DDBJ databases">
        <title>Mechanisms controlling the formation of the plant cell surface in tip-growing cells are functionally conserved among land plants.</title>
        <authorList>
            <person name="Honkanen S."/>
            <person name="Jones V.A."/>
            <person name="Morieri G."/>
            <person name="Champion C."/>
            <person name="Hetherington A.J."/>
            <person name="Kelly S."/>
            <person name="Saint-Marcoux D."/>
            <person name="Proust H."/>
            <person name="Prescott H."/>
            <person name="Dolan L."/>
        </authorList>
    </citation>
    <scope>NUCLEOTIDE SEQUENCE [LARGE SCALE GENOMIC DNA]</scope>
    <source>
        <tissue evidence="10">Whole gametophyte</tissue>
    </source>
</reference>